<dbReference type="Pfam" id="PF02140">
    <property type="entry name" value="SUEL_Lectin"/>
    <property type="match status" value="1"/>
</dbReference>
<dbReference type="InterPro" id="IPR017853">
    <property type="entry name" value="GH"/>
</dbReference>
<dbReference type="InterPro" id="IPR008979">
    <property type="entry name" value="Galactose-bd-like_sf"/>
</dbReference>
<dbReference type="Gene3D" id="3.20.20.80">
    <property type="entry name" value="Glycosidases"/>
    <property type="match status" value="1"/>
</dbReference>
<sequence length="857" mass="96207">MVKAMSISNRILYVTFLSTLLVTSSFANGKNKTDDGGGGGEDDDDGSTTEEFKVPGTEKTRVTYDGRSLIINGRREFVFSGSIHYPRCPPEYWEDLIERAKRGGLNSIETYVFWNGHEPVQGMYYFEGDYDLVKFIKLIHKHKMYAIVRFGPFIQAEWNHGGLPFWLREVPGIVFRSDNEPFKHHMKKFVTLIVEKLKAENLFASQGGPIIVSQIENEYNTIQLAFREKGESYIQWAAKTALNFNIGIPWVMCKQKDAPDAIINACNGRHCGDTFPGPNKPNKPYLWTENWTAQYRVFGDPISQRSAEDLAYSVVRWFSKNGTLVNYYMYYGGTNYNRTSAAFVSTRYYDEAPLDEYGLPREPKYGHLKDAHRAINLCKRALLLGTPSVEKLGHGLEARVWQQAGTSTCAAFLANNDTTAPVTVHFKGGEYYLPPNSISVLPDCKTMVYNSHMITAQHNARNVVRSKVTDKIEWKMYKEALPSQFTNKAPEPQEFYHLTKDTTDYVWYSTSFVLGERDLPFKKGARPIVRMASEGHGVYVFVNGEYAGSGHGSKIEKNFVFQKDANFVAAKNTIHLLSYTVGLQDSGAYMERRYAGPRSITILGLNTGTLDISGIGWQTLVGIDGEMKEIYTEKGAKSVNWVAATGDKTPITWYQGYFDAPEGNYPVAIKMNGMGKGMVWINGRSIGRYWMSYLSALKQPTQSEYHIPRAYLKPTKNLIVVLEEEGGDPKGIEIVVVDRDTICSIISENHTPSPRLYKSVNGQLQAKSNDVSPKADLTCPNQKKIVEVEFASYGDPYGSCGTYFFGNCTSPVSKQVVEQFCLGKPACKVPVDRAHFSSQKDACPNLKKKLAVQVKCG</sequence>
<dbReference type="PROSITE" id="PS50228">
    <property type="entry name" value="SUEL_LECTIN"/>
    <property type="match status" value="1"/>
</dbReference>
<name>A0ABR2R3J2_9ROSI</name>
<dbReference type="InterPro" id="IPR031330">
    <property type="entry name" value="Gly_Hdrlase_35_cat"/>
</dbReference>
<dbReference type="InterPro" id="IPR000922">
    <property type="entry name" value="Lectin_gal-bd_dom"/>
</dbReference>
<evidence type="ECO:0000256" key="5">
    <source>
        <dbReference type="ARBA" id="ARBA00022801"/>
    </source>
</evidence>
<feature type="signal peptide" evidence="10">
    <location>
        <begin position="1"/>
        <end position="27"/>
    </location>
</feature>
<dbReference type="EMBL" id="JBBPBN010000026">
    <property type="protein sequence ID" value="KAK9007516.1"/>
    <property type="molecule type" value="Genomic_DNA"/>
</dbReference>
<dbReference type="Proteomes" id="UP001396334">
    <property type="component" value="Unassembled WGS sequence"/>
</dbReference>
<evidence type="ECO:0000259" key="11">
    <source>
        <dbReference type="PROSITE" id="PS50228"/>
    </source>
</evidence>
<evidence type="ECO:0000313" key="12">
    <source>
        <dbReference type="EMBL" id="KAK9007516.1"/>
    </source>
</evidence>
<keyword evidence="13" id="KW-1185">Reference proteome</keyword>
<dbReference type="Pfam" id="PF21467">
    <property type="entry name" value="BetaGal_gal-bd"/>
    <property type="match status" value="1"/>
</dbReference>
<evidence type="ECO:0000256" key="8">
    <source>
        <dbReference type="RuleBase" id="RU003679"/>
    </source>
</evidence>
<keyword evidence="5 7" id="KW-0378">Hydrolase</keyword>
<feature type="chain" id="PRO_5046932322" description="Beta-galactosidase" evidence="10">
    <location>
        <begin position="28"/>
        <end position="857"/>
    </location>
</feature>
<protein>
    <recommendedName>
        <fullName evidence="3 7">Beta-galactosidase</fullName>
        <ecNumber evidence="3 7">3.2.1.23</ecNumber>
    </recommendedName>
</protein>
<dbReference type="CDD" id="cd22842">
    <property type="entry name" value="Gal_Rha_Lectin_BGal"/>
    <property type="match status" value="1"/>
</dbReference>
<dbReference type="InterPro" id="IPR041392">
    <property type="entry name" value="GHD"/>
</dbReference>
<evidence type="ECO:0000313" key="13">
    <source>
        <dbReference type="Proteomes" id="UP001396334"/>
    </source>
</evidence>
<dbReference type="Pfam" id="PF01301">
    <property type="entry name" value="Glyco_hydro_35"/>
    <property type="match status" value="1"/>
</dbReference>
<dbReference type="PANTHER" id="PTHR23421">
    <property type="entry name" value="BETA-GALACTOSIDASE RELATED"/>
    <property type="match status" value="1"/>
</dbReference>
<dbReference type="Pfam" id="PF17834">
    <property type="entry name" value="GHD"/>
    <property type="match status" value="1"/>
</dbReference>
<feature type="domain" description="SUEL-type lectin" evidence="11">
    <location>
        <begin position="769"/>
        <end position="857"/>
    </location>
</feature>
<evidence type="ECO:0000256" key="3">
    <source>
        <dbReference type="ARBA" id="ARBA00012756"/>
    </source>
</evidence>
<reference evidence="12 13" key="1">
    <citation type="journal article" date="2024" name="G3 (Bethesda)">
        <title>Genome assembly of Hibiscus sabdariffa L. provides insights into metabolisms of medicinal natural products.</title>
        <authorList>
            <person name="Kim T."/>
        </authorList>
    </citation>
    <scope>NUCLEOTIDE SEQUENCE [LARGE SCALE GENOMIC DNA]</scope>
    <source>
        <strain evidence="12">TK-2024</strain>
        <tissue evidence="12">Old leaves</tissue>
    </source>
</reference>
<evidence type="ECO:0000256" key="9">
    <source>
        <dbReference type="SAM" id="MobiDB-lite"/>
    </source>
</evidence>
<evidence type="ECO:0000256" key="10">
    <source>
        <dbReference type="SAM" id="SignalP"/>
    </source>
</evidence>
<dbReference type="InterPro" id="IPR043159">
    <property type="entry name" value="Lectin_gal-bd_sf"/>
</dbReference>
<dbReference type="InterPro" id="IPR019801">
    <property type="entry name" value="Glyco_hydro_35_CS"/>
</dbReference>
<dbReference type="Gene3D" id="2.60.120.740">
    <property type="match status" value="1"/>
</dbReference>
<dbReference type="SUPFAM" id="SSF49785">
    <property type="entry name" value="Galactose-binding domain-like"/>
    <property type="match status" value="2"/>
</dbReference>
<keyword evidence="4 10" id="KW-0732">Signal</keyword>
<dbReference type="PROSITE" id="PS01182">
    <property type="entry name" value="GLYCOSYL_HYDROL_F35"/>
    <property type="match status" value="1"/>
</dbReference>
<accession>A0ABR2R3J2</accession>
<dbReference type="EC" id="3.2.1.23" evidence="3 7"/>
<evidence type="ECO:0000256" key="2">
    <source>
        <dbReference type="ARBA" id="ARBA00009809"/>
    </source>
</evidence>
<dbReference type="InterPro" id="IPR048913">
    <property type="entry name" value="BetaGal_gal-bd"/>
</dbReference>
<dbReference type="PRINTS" id="PR00742">
    <property type="entry name" value="GLHYDRLASE35"/>
</dbReference>
<dbReference type="SUPFAM" id="SSF51445">
    <property type="entry name" value="(Trans)glycosidases"/>
    <property type="match status" value="1"/>
</dbReference>
<dbReference type="InterPro" id="IPR001944">
    <property type="entry name" value="Glycoside_Hdrlase_35"/>
</dbReference>
<proteinExistence type="inferred from homology"/>
<keyword evidence="6 7" id="KW-0326">Glycosidase</keyword>
<gene>
    <name evidence="12" type="ORF">V6N11_074436</name>
</gene>
<comment type="catalytic activity">
    <reaction evidence="1 7">
        <text>Hydrolysis of terminal non-reducing beta-D-galactose residues in beta-D-galactosides.</text>
        <dbReference type="EC" id="3.2.1.23"/>
    </reaction>
</comment>
<evidence type="ECO:0000256" key="7">
    <source>
        <dbReference type="RuleBase" id="RU000675"/>
    </source>
</evidence>
<evidence type="ECO:0000256" key="1">
    <source>
        <dbReference type="ARBA" id="ARBA00001412"/>
    </source>
</evidence>
<dbReference type="Gene3D" id="2.60.120.260">
    <property type="entry name" value="Galactose-binding domain-like"/>
    <property type="match status" value="1"/>
</dbReference>
<evidence type="ECO:0000256" key="6">
    <source>
        <dbReference type="ARBA" id="ARBA00023295"/>
    </source>
</evidence>
<comment type="caution">
    <text evidence="12">The sequence shown here is derived from an EMBL/GenBank/DDBJ whole genome shotgun (WGS) entry which is preliminary data.</text>
</comment>
<feature type="region of interest" description="Disordered" evidence="9">
    <location>
        <begin position="31"/>
        <end position="52"/>
    </location>
</feature>
<comment type="similarity">
    <text evidence="2 8">Belongs to the glycosyl hydrolase 35 family.</text>
</comment>
<organism evidence="12 13">
    <name type="scientific">Hibiscus sabdariffa</name>
    <name type="common">roselle</name>
    <dbReference type="NCBI Taxonomy" id="183260"/>
    <lineage>
        <taxon>Eukaryota</taxon>
        <taxon>Viridiplantae</taxon>
        <taxon>Streptophyta</taxon>
        <taxon>Embryophyta</taxon>
        <taxon>Tracheophyta</taxon>
        <taxon>Spermatophyta</taxon>
        <taxon>Magnoliopsida</taxon>
        <taxon>eudicotyledons</taxon>
        <taxon>Gunneridae</taxon>
        <taxon>Pentapetalae</taxon>
        <taxon>rosids</taxon>
        <taxon>malvids</taxon>
        <taxon>Malvales</taxon>
        <taxon>Malvaceae</taxon>
        <taxon>Malvoideae</taxon>
        <taxon>Hibiscus</taxon>
    </lineage>
</organism>
<evidence type="ECO:0000256" key="4">
    <source>
        <dbReference type="ARBA" id="ARBA00022729"/>
    </source>
</evidence>